<dbReference type="EMBL" id="JANIBK010000004">
    <property type="protein sequence ID" value="MCQ8127128.1"/>
    <property type="molecule type" value="Genomic_DNA"/>
</dbReference>
<evidence type="ECO:0000256" key="6">
    <source>
        <dbReference type="ARBA" id="ARBA00038105"/>
    </source>
</evidence>
<proteinExistence type="inferred from homology"/>
<dbReference type="Pfam" id="PF00226">
    <property type="entry name" value="DnaJ"/>
    <property type="match status" value="1"/>
</dbReference>
<sequence>MIRILLLLVPVIAIYLAIRWFQKTPAEEAGRRIKKTGWIIAILLLLVLAGSGKLNVLFAALGVAIAFMVRLMPVILQYAPQLHRLWQNLNHGNAQESRQYKRRPARGGISKAEALEILGLRPGASQKDIIEAHRKLISKLHPDRGGSDYLAAQINLAKKILLANGE</sequence>
<dbReference type="SMART" id="SM00271">
    <property type="entry name" value="DnaJ"/>
    <property type="match status" value="1"/>
</dbReference>
<name>A0ABT1U0N2_9GAMM</name>
<dbReference type="CDD" id="cd06257">
    <property type="entry name" value="DnaJ"/>
    <property type="match status" value="1"/>
</dbReference>
<dbReference type="Gene3D" id="1.10.287.110">
    <property type="entry name" value="DnaJ domain"/>
    <property type="match status" value="1"/>
</dbReference>
<evidence type="ECO:0000313" key="10">
    <source>
        <dbReference type="Proteomes" id="UP001524586"/>
    </source>
</evidence>
<evidence type="ECO:0000256" key="1">
    <source>
        <dbReference type="ARBA" id="ARBA00004167"/>
    </source>
</evidence>
<dbReference type="RefSeq" id="WP_256613445.1">
    <property type="nucleotide sequence ID" value="NZ_JANIBK010000004.1"/>
</dbReference>
<comment type="similarity">
    <text evidence="6">Belongs to the TIM14 family.</text>
</comment>
<keyword evidence="2 7" id="KW-0812">Transmembrane</keyword>
<evidence type="ECO:0000256" key="2">
    <source>
        <dbReference type="ARBA" id="ARBA00022692"/>
    </source>
</evidence>
<dbReference type="PANTHER" id="PTHR12763">
    <property type="match status" value="1"/>
</dbReference>
<dbReference type="PANTHER" id="PTHR12763:SF28">
    <property type="entry name" value="GEO10507P1-RELATED"/>
    <property type="match status" value="1"/>
</dbReference>
<comment type="caution">
    <text evidence="9">The sequence shown here is derived from an EMBL/GenBank/DDBJ whole genome shotgun (WGS) entry which is preliminary data.</text>
</comment>
<dbReference type="InterPro" id="IPR036869">
    <property type="entry name" value="J_dom_sf"/>
</dbReference>
<evidence type="ECO:0000313" key="9">
    <source>
        <dbReference type="EMBL" id="MCQ8127128.1"/>
    </source>
</evidence>
<protein>
    <submittedName>
        <fullName evidence="9">DnaJ domain-containing protein</fullName>
    </submittedName>
</protein>
<dbReference type="Proteomes" id="UP001524586">
    <property type="component" value="Unassembled WGS sequence"/>
</dbReference>
<dbReference type="SUPFAM" id="SSF46565">
    <property type="entry name" value="Chaperone J-domain"/>
    <property type="match status" value="1"/>
</dbReference>
<evidence type="ECO:0000259" key="8">
    <source>
        <dbReference type="PROSITE" id="PS50076"/>
    </source>
</evidence>
<organism evidence="9 10">
    <name type="scientific">Methylomonas rivi</name>
    <dbReference type="NCBI Taxonomy" id="2952226"/>
    <lineage>
        <taxon>Bacteria</taxon>
        <taxon>Pseudomonadati</taxon>
        <taxon>Pseudomonadota</taxon>
        <taxon>Gammaproteobacteria</taxon>
        <taxon>Methylococcales</taxon>
        <taxon>Methylococcaceae</taxon>
        <taxon>Methylomonas</taxon>
    </lineage>
</organism>
<dbReference type="PROSITE" id="PS50076">
    <property type="entry name" value="DNAJ_2"/>
    <property type="match status" value="1"/>
</dbReference>
<dbReference type="InterPro" id="IPR001623">
    <property type="entry name" value="DnaJ_domain"/>
</dbReference>
<keyword evidence="10" id="KW-1185">Reference proteome</keyword>
<accession>A0ABT1U0N2</accession>
<evidence type="ECO:0000256" key="5">
    <source>
        <dbReference type="ARBA" id="ARBA00023186"/>
    </source>
</evidence>
<reference evidence="9 10" key="1">
    <citation type="submission" date="2022-07" db="EMBL/GenBank/DDBJ databases">
        <title>Methylomonas rivi sp. nov., Methylomonas rosea sp. nov., Methylomonas aureus sp. nov. and Methylomonas subterranea sp. nov., four novel methanotrophs isolated from a freshwater creek and the deep terrestrial subsurface.</title>
        <authorList>
            <person name="Abin C."/>
            <person name="Sankaranarayanan K."/>
            <person name="Garner C."/>
            <person name="Sindelar R."/>
            <person name="Kotary K."/>
            <person name="Garner R."/>
            <person name="Barclay S."/>
            <person name="Lawson P."/>
            <person name="Krumholz L."/>
        </authorList>
    </citation>
    <scope>NUCLEOTIDE SEQUENCE [LARGE SCALE GENOMIC DNA]</scope>
    <source>
        <strain evidence="9 10">WSC-6</strain>
    </source>
</reference>
<feature type="domain" description="J" evidence="8">
    <location>
        <begin position="113"/>
        <end position="166"/>
    </location>
</feature>
<comment type="subcellular location">
    <subcellularLocation>
        <location evidence="1">Membrane</location>
        <topology evidence="1">Single-pass membrane protein</topology>
    </subcellularLocation>
</comment>
<evidence type="ECO:0000256" key="7">
    <source>
        <dbReference type="SAM" id="Phobius"/>
    </source>
</evidence>
<feature type="transmembrane region" description="Helical" evidence="7">
    <location>
        <begin position="6"/>
        <end position="21"/>
    </location>
</feature>
<keyword evidence="3 7" id="KW-1133">Transmembrane helix</keyword>
<keyword evidence="5" id="KW-0143">Chaperone</keyword>
<keyword evidence="4 7" id="KW-0472">Membrane</keyword>
<evidence type="ECO:0000256" key="4">
    <source>
        <dbReference type="ARBA" id="ARBA00023136"/>
    </source>
</evidence>
<evidence type="ECO:0000256" key="3">
    <source>
        <dbReference type="ARBA" id="ARBA00022989"/>
    </source>
</evidence>
<gene>
    <name evidence="9" type="ORF">NP596_01560</name>
</gene>